<dbReference type="PROSITE" id="PS00375">
    <property type="entry name" value="UDPGT"/>
    <property type="match status" value="1"/>
</dbReference>
<organism evidence="5 6">
    <name type="scientific">Coffea arabica</name>
    <name type="common">Arabian coffee</name>
    <dbReference type="NCBI Taxonomy" id="13443"/>
    <lineage>
        <taxon>Eukaryota</taxon>
        <taxon>Viridiplantae</taxon>
        <taxon>Streptophyta</taxon>
        <taxon>Embryophyta</taxon>
        <taxon>Tracheophyta</taxon>
        <taxon>Spermatophyta</taxon>
        <taxon>Magnoliopsida</taxon>
        <taxon>eudicotyledons</taxon>
        <taxon>Gunneridae</taxon>
        <taxon>Pentapetalae</taxon>
        <taxon>asterids</taxon>
        <taxon>lamiids</taxon>
        <taxon>Gentianales</taxon>
        <taxon>Rubiaceae</taxon>
        <taxon>Ixoroideae</taxon>
        <taxon>Gardenieae complex</taxon>
        <taxon>Bertiereae - Coffeeae clade</taxon>
        <taxon>Coffeeae</taxon>
        <taxon>Coffea</taxon>
    </lineage>
</organism>
<reference evidence="6" key="1">
    <citation type="submission" date="2025-08" db="UniProtKB">
        <authorList>
            <consortium name="RefSeq"/>
        </authorList>
    </citation>
    <scope>IDENTIFICATION</scope>
    <source>
        <tissue evidence="6">Leaves</tissue>
    </source>
</reference>
<dbReference type="PANTHER" id="PTHR48047:SF229">
    <property type="entry name" value="UDP-GLYCOSYLTRANSFERASE 73C3-RELATED"/>
    <property type="match status" value="1"/>
</dbReference>
<keyword evidence="2 3" id="KW-0808">Transferase</keyword>
<dbReference type="GeneID" id="140008310"/>
<dbReference type="InterPro" id="IPR035595">
    <property type="entry name" value="UDP_glycos_trans_CS"/>
</dbReference>
<evidence type="ECO:0000256" key="1">
    <source>
        <dbReference type="ARBA" id="ARBA00009995"/>
    </source>
</evidence>
<evidence type="ECO:0000313" key="5">
    <source>
        <dbReference type="Proteomes" id="UP001652660"/>
    </source>
</evidence>
<evidence type="ECO:0000256" key="2">
    <source>
        <dbReference type="ARBA" id="ARBA00022679"/>
    </source>
</evidence>
<accession>A0ABM4UM26</accession>
<dbReference type="RefSeq" id="XP_071908333.1">
    <property type="nucleotide sequence ID" value="XM_072052232.1"/>
</dbReference>
<dbReference type="EC" id="2.4.1.-" evidence="4"/>
<keyword evidence="3" id="KW-0328">Glycosyltransferase</keyword>
<evidence type="ECO:0000256" key="3">
    <source>
        <dbReference type="RuleBase" id="RU003718"/>
    </source>
</evidence>
<evidence type="ECO:0000256" key="4">
    <source>
        <dbReference type="RuleBase" id="RU362057"/>
    </source>
</evidence>
<proteinExistence type="inferred from homology"/>
<gene>
    <name evidence="6" type="primary">LOC140008310</name>
</gene>
<evidence type="ECO:0000313" key="6">
    <source>
        <dbReference type="RefSeq" id="XP_071908333.1"/>
    </source>
</evidence>
<dbReference type="Proteomes" id="UP001652660">
    <property type="component" value="Chromosome 6c"/>
</dbReference>
<dbReference type="InterPro" id="IPR002213">
    <property type="entry name" value="UDP_glucos_trans"/>
</dbReference>
<dbReference type="Pfam" id="PF00201">
    <property type="entry name" value="UDPGT"/>
    <property type="match status" value="1"/>
</dbReference>
<dbReference type="CDD" id="cd03784">
    <property type="entry name" value="GT1_Gtf-like"/>
    <property type="match status" value="1"/>
</dbReference>
<dbReference type="PANTHER" id="PTHR48047">
    <property type="entry name" value="GLYCOSYLTRANSFERASE"/>
    <property type="match status" value="1"/>
</dbReference>
<name>A0ABM4UM26_COFAR</name>
<protein>
    <recommendedName>
        <fullName evidence="4">Glycosyltransferase</fullName>
        <ecNumber evidence="4">2.4.1.-</ecNumber>
    </recommendedName>
</protein>
<dbReference type="SUPFAM" id="SSF53756">
    <property type="entry name" value="UDP-Glycosyltransferase/glycogen phosphorylase"/>
    <property type="match status" value="1"/>
</dbReference>
<dbReference type="Gene3D" id="3.40.50.2000">
    <property type="entry name" value="Glycogen Phosphorylase B"/>
    <property type="match status" value="2"/>
</dbReference>
<comment type="similarity">
    <text evidence="1 3">Belongs to the UDP-glycosyltransferase family.</text>
</comment>
<sequence>MLMNQQASIIFKPQKFESVCLIFCIDLYKHILVPTPLTATSRESSPIVAMASHVQTHFVLLPLMAPGHMNPMIDIARLLARRGEIVTIVTTTLNAKRIETIACGLCIRIVPLQFPSVAAGLPEGCENLDMIPSMDSLSQFFVATDMLQQPVEELLADLKPRPSCIISDLSFWWTTLVAQRFQIPRLVFHGTGCFALYVTRRLMISKVPNNVKSDSDYMVVPGLPHRIELTKAQLPGLANPSLSGINYFHERMKEAEKNAYGIVVNTFEELEMDYVEEFRKVMNKRVWCIGPVSLCNSDNLDYKTERGNKASVDQHNCLKWLASRETNSVIYVCLGSLSRLSTGQMTELALGLEASQRPFVWAMRYKSGDFEKWLCEEKFEERINDRGLLIHGWAPQVLILSHPAVGGFVTHCGWNSTLEGISAGVPLITWPMFGEQFCNEKLIVNILRVGVRVGVEFPVRFGEEEKVGVQVKQQDCKTAIDELMSEEQEGKQRRERARKLGEMAKRALEEGGSSHLNLDLLVQDITEHPME</sequence>
<keyword evidence="5" id="KW-1185">Reference proteome</keyword>